<accession>A0A0A9PZ67</accession>
<organism evidence="1">
    <name type="scientific">Arundo donax</name>
    <name type="common">Giant reed</name>
    <name type="synonym">Donax arundinaceus</name>
    <dbReference type="NCBI Taxonomy" id="35708"/>
    <lineage>
        <taxon>Eukaryota</taxon>
        <taxon>Viridiplantae</taxon>
        <taxon>Streptophyta</taxon>
        <taxon>Embryophyta</taxon>
        <taxon>Tracheophyta</taxon>
        <taxon>Spermatophyta</taxon>
        <taxon>Magnoliopsida</taxon>
        <taxon>Liliopsida</taxon>
        <taxon>Poales</taxon>
        <taxon>Poaceae</taxon>
        <taxon>PACMAD clade</taxon>
        <taxon>Arundinoideae</taxon>
        <taxon>Arundineae</taxon>
        <taxon>Arundo</taxon>
    </lineage>
</organism>
<reference evidence="1" key="2">
    <citation type="journal article" date="2015" name="Data Brief">
        <title>Shoot transcriptome of the giant reed, Arundo donax.</title>
        <authorList>
            <person name="Barrero R.A."/>
            <person name="Guerrero F.D."/>
            <person name="Moolhuijzen P."/>
            <person name="Goolsby J.A."/>
            <person name="Tidwell J."/>
            <person name="Bellgard S.E."/>
            <person name="Bellgard M.I."/>
        </authorList>
    </citation>
    <scope>NUCLEOTIDE SEQUENCE</scope>
    <source>
        <tissue evidence="1">Shoot tissue taken approximately 20 cm above the soil surface</tissue>
    </source>
</reference>
<evidence type="ECO:0000313" key="1">
    <source>
        <dbReference type="EMBL" id="JAD66423.1"/>
    </source>
</evidence>
<reference evidence="1" key="1">
    <citation type="submission" date="2014-09" db="EMBL/GenBank/DDBJ databases">
        <authorList>
            <person name="Magalhaes I.L.F."/>
            <person name="Oliveira U."/>
            <person name="Santos F.R."/>
            <person name="Vidigal T.H.D.A."/>
            <person name="Brescovit A.D."/>
            <person name="Santos A.J."/>
        </authorList>
    </citation>
    <scope>NUCLEOTIDE SEQUENCE</scope>
    <source>
        <tissue evidence="1">Shoot tissue taken approximately 20 cm above the soil surface</tissue>
    </source>
</reference>
<sequence length="34" mass="3699">MPKLGSHIFIPAILYSALVLFHSFRMLGALPIGS</sequence>
<name>A0A0A9PZ67_ARUDO</name>
<dbReference type="EMBL" id="GBRH01231472">
    <property type="protein sequence ID" value="JAD66423.1"/>
    <property type="molecule type" value="Transcribed_RNA"/>
</dbReference>
<proteinExistence type="predicted"/>
<dbReference type="AlphaFoldDB" id="A0A0A9PZ67"/>
<protein>
    <submittedName>
        <fullName evidence="1">Uncharacterized protein</fullName>
    </submittedName>
</protein>